<dbReference type="Gene3D" id="1.10.510.10">
    <property type="entry name" value="Transferase(Phosphotransferase) domain 1"/>
    <property type="match status" value="1"/>
</dbReference>
<dbReference type="Proteomes" id="UP000717328">
    <property type="component" value="Unassembled WGS sequence"/>
</dbReference>
<comment type="caution">
    <text evidence="1">The sequence shown here is derived from an EMBL/GenBank/DDBJ whole genome shotgun (WGS) entry which is preliminary data.</text>
</comment>
<name>A0A9P7GH47_9AGAR</name>
<gene>
    <name evidence="1" type="ORF">H0H81_001567</name>
</gene>
<dbReference type="EMBL" id="JABCKI010000649">
    <property type="protein sequence ID" value="KAG5649896.1"/>
    <property type="molecule type" value="Genomic_DNA"/>
</dbReference>
<accession>A0A9P7GH47</accession>
<protein>
    <recommendedName>
        <fullName evidence="3">Protein kinase domain-containing protein</fullName>
    </recommendedName>
</protein>
<keyword evidence="2" id="KW-1185">Reference proteome</keyword>
<dbReference type="AlphaFoldDB" id="A0A9P7GH47"/>
<dbReference type="OrthoDB" id="5987198at2759"/>
<dbReference type="InterPro" id="IPR011009">
    <property type="entry name" value="Kinase-like_dom_sf"/>
</dbReference>
<proteinExistence type="predicted"/>
<organism evidence="1 2">
    <name type="scientific">Sphagnurus paluster</name>
    <dbReference type="NCBI Taxonomy" id="117069"/>
    <lineage>
        <taxon>Eukaryota</taxon>
        <taxon>Fungi</taxon>
        <taxon>Dikarya</taxon>
        <taxon>Basidiomycota</taxon>
        <taxon>Agaricomycotina</taxon>
        <taxon>Agaricomycetes</taxon>
        <taxon>Agaricomycetidae</taxon>
        <taxon>Agaricales</taxon>
        <taxon>Tricholomatineae</taxon>
        <taxon>Lyophyllaceae</taxon>
        <taxon>Sphagnurus</taxon>
    </lineage>
</organism>
<reference evidence="1" key="1">
    <citation type="submission" date="2021-02" db="EMBL/GenBank/DDBJ databases">
        <authorList>
            <person name="Nieuwenhuis M."/>
            <person name="Van De Peppel L.J.J."/>
        </authorList>
    </citation>
    <scope>NUCLEOTIDE SEQUENCE</scope>
    <source>
        <strain evidence="1">D49</strain>
    </source>
</reference>
<sequence length="165" mass="19485">MDGSELIPQGFHFSDPETYDGIHEWTEWRERGSVKSLRYYFIDFGLSRRYTTNENVKDVGTWGQDKSFPERSATIPYDPFKTDIYQLGNFILEYSEAHDGLEAFRQIGRAMTRPSPEDRASLAEMLKKVDRLSKWKLRRRVWHKENPFFLHPDLALTEGKTFDLN</sequence>
<evidence type="ECO:0000313" key="1">
    <source>
        <dbReference type="EMBL" id="KAG5649896.1"/>
    </source>
</evidence>
<dbReference type="SUPFAM" id="SSF56112">
    <property type="entry name" value="Protein kinase-like (PK-like)"/>
    <property type="match status" value="1"/>
</dbReference>
<reference evidence="1" key="2">
    <citation type="submission" date="2021-10" db="EMBL/GenBank/DDBJ databases">
        <title>Phylogenomics reveals ancestral predisposition of the termite-cultivated fungus Termitomyces towards a domesticated lifestyle.</title>
        <authorList>
            <person name="Auxier B."/>
            <person name="Grum-Grzhimaylo A."/>
            <person name="Cardenas M.E."/>
            <person name="Lodge J.D."/>
            <person name="Laessoe T."/>
            <person name="Pedersen O."/>
            <person name="Smith M.E."/>
            <person name="Kuyper T.W."/>
            <person name="Franco-Molano E.A."/>
            <person name="Baroni T.J."/>
            <person name="Aanen D.K."/>
        </authorList>
    </citation>
    <scope>NUCLEOTIDE SEQUENCE</scope>
    <source>
        <strain evidence="1">D49</strain>
    </source>
</reference>
<evidence type="ECO:0000313" key="2">
    <source>
        <dbReference type="Proteomes" id="UP000717328"/>
    </source>
</evidence>
<evidence type="ECO:0008006" key="3">
    <source>
        <dbReference type="Google" id="ProtNLM"/>
    </source>
</evidence>